<feature type="transmembrane region" description="Helical" evidence="1">
    <location>
        <begin position="140"/>
        <end position="159"/>
    </location>
</feature>
<dbReference type="AlphaFoldDB" id="A0A2P2BT63"/>
<feature type="transmembrane region" description="Helical" evidence="1">
    <location>
        <begin position="171"/>
        <end position="193"/>
    </location>
</feature>
<evidence type="ECO:0000313" key="3">
    <source>
        <dbReference type="Proteomes" id="UP000245695"/>
    </source>
</evidence>
<dbReference type="RefSeq" id="WP_166505756.1">
    <property type="nucleotide sequence ID" value="NZ_JAKNTL010000007.1"/>
</dbReference>
<sequence>MKKDFLLDMLCYILLPLGVCYISEWKSLEYIAILLIVPGILYSLYTFKSQHRLNITAIIFSCIYIIIHLVKKDMDSSFEKYAYDIYILIGILVAIIISNLLKKDIASALYTDILRANGHSKYIIKNNIRKYNLCNEFNRISNIINIHILAIIFIKYYTIINYSNESYKITLTLEMLVNILFLIGEIYITYNIFNHASKKLRNKNTKVLESKKDNIIYLDKCKKANK</sequence>
<protein>
    <submittedName>
        <fullName evidence="2">Uncharacterized protein</fullName>
    </submittedName>
</protein>
<dbReference type="KEGG" id="rhom:FRIFI_1984"/>
<organism evidence="2 3">
    <name type="scientific">Romboutsia hominis</name>
    <dbReference type="NCBI Taxonomy" id="1507512"/>
    <lineage>
        <taxon>Bacteria</taxon>
        <taxon>Bacillati</taxon>
        <taxon>Bacillota</taxon>
        <taxon>Clostridia</taxon>
        <taxon>Peptostreptococcales</taxon>
        <taxon>Peptostreptococcaceae</taxon>
        <taxon>Romboutsia</taxon>
    </lineage>
</organism>
<gene>
    <name evidence="2" type="ORF">FRIFI_1984</name>
</gene>
<dbReference type="EMBL" id="LN650648">
    <property type="protein sequence ID" value="CEI73512.1"/>
    <property type="molecule type" value="Genomic_DNA"/>
</dbReference>
<keyword evidence="1" id="KW-0812">Transmembrane</keyword>
<accession>A0A2P2BT63</accession>
<evidence type="ECO:0000313" key="2">
    <source>
        <dbReference type="EMBL" id="CEI73512.1"/>
    </source>
</evidence>
<name>A0A2P2BT63_9FIRM</name>
<proteinExistence type="predicted"/>
<keyword evidence="3" id="KW-1185">Reference proteome</keyword>
<keyword evidence="1" id="KW-0472">Membrane</keyword>
<feature type="transmembrane region" description="Helical" evidence="1">
    <location>
        <begin position="30"/>
        <end position="47"/>
    </location>
</feature>
<dbReference type="Proteomes" id="UP000245695">
    <property type="component" value="Chromosome 1"/>
</dbReference>
<feature type="transmembrane region" description="Helical" evidence="1">
    <location>
        <begin position="54"/>
        <end position="70"/>
    </location>
</feature>
<keyword evidence="1" id="KW-1133">Transmembrane helix</keyword>
<reference evidence="2 3" key="1">
    <citation type="submission" date="2014-09" db="EMBL/GenBank/DDBJ databases">
        <authorList>
            <person name="Hornung B.V."/>
        </authorList>
    </citation>
    <scope>NUCLEOTIDE SEQUENCE [LARGE SCALE GENOMIC DNA]</scope>
    <source>
        <strain evidence="2 3">FRIFI</strain>
    </source>
</reference>
<evidence type="ECO:0000256" key="1">
    <source>
        <dbReference type="SAM" id="Phobius"/>
    </source>
</evidence>
<feature type="transmembrane region" description="Helical" evidence="1">
    <location>
        <begin position="82"/>
        <end position="101"/>
    </location>
</feature>